<evidence type="ECO:0000256" key="1">
    <source>
        <dbReference type="SAM" id="Phobius"/>
    </source>
</evidence>
<feature type="transmembrane region" description="Helical" evidence="1">
    <location>
        <begin position="12"/>
        <end position="34"/>
    </location>
</feature>
<dbReference type="PANTHER" id="PTHR40078">
    <property type="entry name" value="INTEGRAL MEMBRANE PROTEIN-RELATED"/>
    <property type="match status" value="1"/>
</dbReference>
<sequence length="234" mass="25898">MKKESTQGRGRSWLRWTLFMIGLIVMSFGIALMIRADLGVAPWDVLHIGLTNQIGFTVGTWSILMGLIILAISGWIMKAWPQIGAFINMLLVGVFIDLFMWILPTPDGILLKFLMLILGILIIGYGIGLYIAPGCGAGPRDSLMLALTMKTGWKVQRVRGVMEIIVLSVGWLLGGPVFIGTLLFCFGIGSVVGMTLPQCQRFTDFIMERGTKYENLNEGTLRSHHHDGVSEEIR</sequence>
<dbReference type="Pfam" id="PF19700">
    <property type="entry name" value="DUF6198"/>
    <property type="match status" value="1"/>
</dbReference>
<dbReference type="Proteomes" id="UP000315711">
    <property type="component" value="Unassembled WGS sequence"/>
</dbReference>
<feature type="transmembrane region" description="Helical" evidence="1">
    <location>
        <begin position="109"/>
        <end position="132"/>
    </location>
</feature>
<evidence type="ECO:0008006" key="4">
    <source>
        <dbReference type="Google" id="ProtNLM"/>
    </source>
</evidence>
<accession>A0A562QJD6</accession>
<proteinExistence type="predicted"/>
<evidence type="ECO:0000313" key="2">
    <source>
        <dbReference type="EMBL" id="TWI56290.1"/>
    </source>
</evidence>
<protein>
    <recommendedName>
        <fullName evidence="4">Membrane protein YczE</fullName>
    </recommendedName>
</protein>
<keyword evidence="1" id="KW-1133">Transmembrane helix</keyword>
<dbReference type="PANTHER" id="PTHR40078:SF1">
    <property type="entry name" value="INTEGRAL MEMBRANE PROTEIN"/>
    <property type="match status" value="1"/>
</dbReference>
<keyword evidence="3" id="KW-1185">Reference proteome</keyword>
<organism evidence="2 3">
    <name type="scientific">Halalkalibacter nanhaiisediminis</name>
    <dbReference type="NCBI Taxonomy" id="688079"/>
    <lineage>
        <taxon>Bacteria</taxon>
        <taxon>Bacillati</taxon>
        <taxon>Bacillota</taxon>
        <taxon>Bacilli</taxon>
        <taxon>Bacillales</taxon>
        <taxon>Bacillaceae</taxon>
        <taxon>Halalkalibacter</taxon>
    </lineage>
</organism>
<keyword evidence="1" id="KW-0812">Transmembrane</keyword>
<keyword evidence="1" id="KW-0472">Membrane</keyword>
<comment type="caution">
    <text evidence="2">The sequence shown here is derived from an EMBL/GenBank/DDBJ whole genome shotgun (WGS) entry which is preliminary data.</text>
</comment>
<reference evidence="2 3" key="1">
    <citation type="journal article" date="2015" name="Stand. Genomic Sci.">
        <title>Genomic Encyclopedia of Bacterial and Archaeal Type Strains, Phase III: the genomes of soil and plant-associated and newly described type strains.</title>
        <authorList>
            <person name="Whitman W.B."/>
            <person name="Woyke T."/>
            <person name="Klenk H.P."/>
            <person name="Zhou Y."/>
            <person name="Lilburn T.G."/>
            <person name="Beck B.J."/>
            <person name="De Vos P."/>
            <person name="Vandamme P."/>
            <person name="Eisen J.A."/>
            <person name="Garrity G."/>
            <person name="Hugenholtz P."/>
            <person name="Kyrpides N.C."/>
        </authorList>
    </citation>
    <scope>NUCLEOTIDE SEQUENCE [LARGE SCALE GENOMIC DNA]</scope>
    <source>
        <strain evidence="2 3">CGMCC 1.10116</strain>
    </source>
</reference>
<feature type="transmembrane region" description="Helical" evidence="1">
    <location>
        <begin position="54"/>
        <end position="76"/>
    </location>
</feature>
<feature type="transmembrane region" description="Helical" evidence="1">
    <location>
        <begin position="83"/>
        <end position="103"/>
    </location>
</feature>
<name>A0A562QJD6_9BACI</name>
<evidence type="ECO:0000313" key="3">
    <source>
        <dbReference type="Proteomes" id="UP000315711"/>
    </source>
</evidence>
<dbReference type="AlphaFoldDB" id="A0A562QJD6"/>
<dbReference type="EMBL" id="VLKZ01000005">
    <property type="protein sequence ID" value="TWI56290.1"/>
    <property type="molecule type" value="Genomic_DNA"/>
</dbReference>
<gene>
    <name evidence="2" type="ORF">IQ10_02183</name>
</gene>
<dbReference type="InterPro" id="IPR038750">
    <property type="entry name" value="YczE/YyaS-like"/>
</dbReference>
<feature type="transmembrane region" description="Helical" evidence="1">
    <location>
        <begin position="164"/>
        <end position="192"/>
    </location>
</feature>